<dbReference type="InterPro" id="IPR050097">
    <property type="entry name" value="Ferredoxin-NADP_redctase_2"/>
</dbReference>
<comment type="caution">
    <text evidence="4">The sequence shown here is derived from an EMBL/GenBank/DDBJ whole genome shotgun (WGS) entry which is preliminary data.</text>
</comment>
<dbReference type="PANTHER" id="PTHR48105">
    <property type="entry name" value="THIOREDOXIN REDUCTASE 1-RELATED-RELATED"/>
    <property type="match status" value="1"/>
</dbReference>
<keyword evidence="2" id="KW-0560">Oxidoreductase</keyword>
<accession>A0A1Q6R168</accession>
<protein>
    <recommendedName>
        <fullName evidence="3">FAD/NAD(P)-binding domain-containing protein</fullName>
    </recommendedName>
</protein>
<reference evidence="4 5" key="1">
    <citation type="journal article" date="2016" name="Nat. Biotechnol.">
        <title>Measurement of bacterial replication rates in microbial communities.</title>
        <authorList>
            <person name="Brown C.T."/>
            <person name="Olm M.R."/>
            <person name="Thomas B.C."/>
            <person name="Banfield J.F."/>
        </authorList>
    </citation>
    <scope>NUCLEOTIDE SEQUENCE [LARGE SCALE GENOMIC DNA]</scope>
    <source>
        <strain evidence="4">46_33</strain>
    </source>
</reference>
<evidence type="ECO:0000313" key="4">
    <source>
        <dbReference type="EMBL" id="OLA36134.1"/>
    </source>
</evidence>
<sequence>MDYDIAVIGGGPAGVSAAITAASKGRKVVLFEAHGFSPRLRSVAQITDYMGIPDISGTALMDIFVNHLKQMEVDIIEAKIISLREVGEGFMLGTPHGEYSADSVVLATGISRSTLFPGEKEFLGKGVSYCAVVDADKYKGKSVAAIATVPDALEEVEYLADQCEHVFFFPLYTGFVPPKKKNITVVLDKPTEITGTDKVTGLRAGDDFYSVKAAFVFRASDPLNSFLPGLEIRGRSIYVDDQAQTNIEGVFAGGDCTGQPWQVNRAAGQGQKAALSAIRYLARRDEGIGY</sequence>
<dbReference type="Gene3D" id="3.50.50.60">
    <property type="entry name" value="FAD/NAD(P)-binding domain"/>
    <property type="match status" value="2"/>
</dbReference>
<gene>
    <name evidence="4" type="ORF">BHW43_10880</name>
</gene>
<dbReference type="STRING" id="626940.BHW43_10880"/>
<dbReference type="SUPFAM" id="SSF51905">
    <property type="entry name" value="FAD/NAD(P)-binding domain"/>
    <property type="match status" value="1"/>
</dbReference>
<keyword evidence="1" id="KW-0285">Flavoprotein</keyword>
<feature type="domain" description="FAD/NAD(P)-binding" evidence="3">
    <location>
        <begin position="180"/>
        <end position="270"/>
    </location>
</feature>
<dbReference type="Proteomes" id="UP000186777">
    <property type="component" value="Unassembled WGS sequence"/>
</dbReference>
<evidence type="ECO:0000259" key="3">
    <source>
        <dbReference type="Pfam" id="PF07992"/>
    </source>
</evidence>
<dbReference type="AlphaFoldDB" id="A0A1Q6R168"/>
<organism evidence="4 5">
    <name type="scientific">Phascolarctobacterium succinatutens</name>
    <dbReference type="NCBI Taxonomy" id="626940"/>
    <lineage>
        <taxon>Bacteria</taxon>
        <taxon>Bacillati</taxon>
        <taxon>Bacillota</taxon>
        <taxon>Negativicutes</taxon>
        <taxon>Acidaminococcales</taxon>
        <taxon>Acidaminococcaceae</taxon>
        <taxon>Phascolarctobacterium</taxon>
    </lineage>
</organism>
<evidence type="ECO:0000256" key="1">
    <source>
        <dbReference type="ARBA" id="ARBA00022630"/>
    </source>
</evidence>
<dbReference type="PRINTS" id="PR00368">
    <property type="entry name" value="FADPNR"/>
</dbReference>
<dbReference type="EMBL" id="MNTG01000048">
    <property type="protein sequence ID" value="OLA36134.1"/>
    <property type="molecule type" value="Genomic_DNA"/>
</dbReference>
<dbReference type="InterPro" id="IPR036188">
    <property type="entry name" value="FAD/NAD-bd_sf"/>
</dbReference>
<feature type="domain" description="FAD/NAD(P)-binding" evidence="3">
    <location>
        <begin position="3"/>
        <end position="142"/>
    </location>
</feature>
<dbReference type="GO" id="GO:0016491">
    <property type="term" value="F:oxidoreductase activity"/>
    <property type="evidence" value="ECO:0007669"/>
    <property type="project" value="UniProtKB-KW"/>
</dbReference>
<dbReference type="InterPro" id="IPR023753">
    <property type="entry name" value="FAD/NAD-binding_dom"/>
</dbReference>
<evidence type="ECO:0000256" key="2">
    <source>
        <dbReference type="ARBA" id="ARBA00023002"/>
    </source>
</evidence>
<dbReference type="PRINTS" id="PR00469">
    <property type="entry name" value="PNDRDTASEII"/>
</dbReference>
<proteinExistence type="predicted"/>
<dbReference type="Pfam" id="PF07992">
    <property type="entry name" value="Pyr_redox_2"/>
    <property type="match status" value="2"/>
</dbReference>
<evidence type="ECO:0000313" key="5">
    <source>
        <dbReference type="Proteomes" id="UP000186777"/>
    </source>
</evidence>
<dbReference type="RefSeq" id="WP_293850948.1">
    <property type="nucleotide sequence ID" value="NZ_CATZZF010000006.1"/>
</dbReference>
<name>A0A1Q6R168_9FIRM</name>